<proteinExistence type="predicted"/>
<comment type="caution">
    <text evidence="1">The sequence shown here is derived from an EMBL/GenBank/DDBJ whole genome shotgun (WGS) entry which is preliminary data.</text>
</comment>
<dbReference type="Gene3D" id="1.10.10.10">
    <property type="entry name" value="Winged helix-like DNA-binding domain superfamily/Winged helix DNA-binding domain"/>
    <property type="match status" value="1"/>
</dbReference>
<name>A0A133VNG9_9EURY</name>
<evidence type="ECO:0000313" key="2">
    <source>
        <dbReference type="Proteomes" id="UP000070175"/>
    </source>
</evidence>
<gene>
    <name evidence="1" type="ORF">AKJ56_02010</name>
</gene>
<dbReference type="SUPFAM" id="SSF46785">
    <property type="entry name" value="Winged helix' DNA-binding domain"/>
    <property type="match status" value="1"/>
</dbReference>
<dbReference type="InterPro" id="IPR036388">
    <property type="entry name" value="WH-like_DNA-bd_sf"/>
</dbReference>
<keyword evidence="2" id="KW-1185">Reference proteome</keyword>
<dbReference type="EMBL" id="LHYJ01000033">
    <property type="protein sequence ID" value="KXB08002.1"/>
    <property type="molecule type" value="Genomic_DNA"/>
</dbReference>
<accession>A0A133VNG9</accession>
<protein>
    <submittedName>
        <fullName evidence="1">Uncharacterized protein</fullName>
    </submittedName>
</protein>
<reference evidence="1 2" key="1">
    <citation type="journal article" date="2016" name="Sci. Rep.">
        <title>Metabolic traits of an uncultured archaeal lineage -MSBL1- from brine pools of the Red Sea.</title>
        <authorList>
            <person name="Mwirichia R."/>
            <person name="Alam I."/>
            <person name="Rashid M."/>
            <person name="Vinu M."/>
            <person name="Ba-Alawi W."/>
            <person name="Anthony Kamau A."/>
            <person name="Kamanda Ngugi D."/>
            <person name="Goker M."/>
            <person name="Klenk H.P."/>
            <person name="Bajic V."/>
            <person name="Stingl U."/>
        </authorList>
    </citation>
    <scope>NUCLEOTIDE SEQUENCE [LARGE SCALE GENOMIC DNA]</scope>
    <source>
        <strain evidence="1">SCGC-AAA382N08</strain>
    </source>
</reference>
<dbReference type="AlphaFoldDB" id="A0A133VNG9"/>
<dbReference type="GO" id="GO:0003700">
    <property type="term" value="F:DNA-binding transcription factor activity"/>
    <property type="evidence" value="ECO:0007669"/>
    <property type="project" value="InterPro"/>
</dbReference>
<sequence length="83" mass="9989">MTEKLGFTERQYQILNHVQDNGETLSKEVAKKLDIDIHNASMRLKDYYENGWLSRERGAYGRFKYTITEQGENRIDWLEENRF</sequence>
<dbReference type="Proteomes" id="UP000070175">
    <property type="component" value="Unassembled WGS sequence"/>
</dbReference>
<organism evidence="1 2">
    <name type="scientific">candidate division MSBL1 archaeon SCGC-AAA382N08</name>
    <dbReference type="NCBI Taxonomy" id="1698285"/>
    <lineage>
        <taxon>Archaea</taxon>
        <taxon>Methanobacteriati</taxon>
        <taxon>Methanobacteriota</taxon>
        <taxon>candidate division MSBL1</taxon>
    </lineage>
</organism>
<evidence type="ECO:0000313" key="1">
    <source>
        <dbReference type="EMBL" id="KXB08002.1"/>
    </source>
</evidence>
<dbReference type="InterPro" id="IPR036390">
    <property type="entry name" value="WH_DNA-bd_sf"/>
</dbReference>